<evidence type="ECO:0000313" key="1">
    <source>
        <dbReference type="EMBL" id="AHG90186.1"/>
    </source>
</evidence>
<sequence length="162" mass="16795">MPVTRHRRTPVALPRATGVLLTLVTAAGCYDYVPLSTGAERPAAEVELTLTDSGAVVLARDIGRASTAIDGTLVSGGDASAYTIAVRQVRRRDDDPAPWRGEHIVVPRPLVAEVRERRLSRTRTALATVGTAAGVLLARAAIRGLGGSNAGQSGPGTNPGPK</sequence>
<organism evidence="1 2">
    <name type="scientific">Gemmatirosa kalamazoonensis</name>
    <dbReference type="NCBI Taxonomy" id="861299"/>
    <lineage>
        <taxon>Bacteria</taxon>
        <taxon>Pseudomonadati</taxon>
        <taxon>Gemmatimonadota</taxon>
        <taxon>Gemmatimonadia</taxon>
        <taxon>Gemmatimonadales</taxon>
        <taxon>Gemmatimonadaceae</taxon>
        <taxon>Gemmatirosa</taxon>
    </lineage>
</organism>
<reference evidence="1 2" key="1">
    <citation type="journal article" date="2014" name="Genome Announc.">
        <title>Genome Sequence and Methylome of Soil Bacterium Gemmatirosa kalamazoonensis KBS708T, a Member of the Rarely Cultivated Gemmatimonadetes Phylum.</title>
        <authorList>
            <person name="Debruyn J.M."/>
            <person name="Radosevich M."/>
            <person name="Wommack K.E."/>
            <person name="Polson S.W."/>
            <person name="Hauser L.J."/>
            <person name="Fawaz M.N."/>
            <person name="Korlach J."/>
            <person name="Tsai Y.C."/>
        </authorList>
    </citation>
    <scope>NUCLEOTIDE SEQUENCE [LARGE SCALE GENOMIC DNA]</scope>
    <source>
        <strain evidence="1 2">KBS708</strain>
    </source>
</reference>
<dbReference type="HOGENOM" id="CLU_1633018_0_0_0"/>
<dbReference type="AlphaFoldDB" id="W0RHE7"/>
<evidence type="ECO:0000313" key="2">
    <source>
        <dbReference type="Proteomes" id="UP000019151"/>
    </source>
</evidence>
<dbReference type="PROSITE" id="PS51257">
    <property type="entry name" value="PROKAR_LIPOPROTEIN"/>
    <property type="match status" value="1"/>
</dbReference>
<evidence type="ECO:0008006" key="3">
    <source>
        <dbReference type="Google" id="ProtNLM"/>
    </source>
</evidence>
<name>W0RHE7_9BACT</name>
<dbReference type="STRING" id="861299.J421_2649"/>
<gene>
    <name evidence="1" type="ORF">J421_2649</name>
</gene>
<dbReference type="InParanoid" id="W0RHE7"/>
<keyword evidence="2" id="KW-1185">Reference proteome</keyword>
<proteinExistence type="predicted"/>
<accession>W0RHE7</accession>
<dbReference type="KEGG" id="gba:J421_2649"/>
<dbReference type="EMBL" id="CP007128">
    <property type="protein sequence ID" value="AHG90186.1"/>
    <property type="molecule type" value="Genomic_DNA"/>
</dbReference>
<dbReference type="Proteomes" id="UP000019151">
    <property type="component" value="Chromosome"/>
</dbReference>
<protein>
    <recommendedName>
        <fullName evidence="3">Lipoprotein</fullName>
    </recommendedName>
</protein>